<dbReference type="EMBL" id="HBGU01027526">
    <property type="protein sequence ID" value="CAD9447717.1"/>
    <property type="molecule type" value="Transcribed_RNA"/>
</dbReference>
<accession>A0A7S2D9H9</accession>
<gene>
    <name evidence="1" type="ORF">CBRE1094_LOCUS14947</name>
</gene>
<sequence length="199" mass="20706">MLRGLFRSGAAPRAALCLGIGVCGGVAGSALAQSSQRRACLMQAKPPSAKGIGEISTHVISKLGKDSVNGARVRVYFHPSFTAGVLSPGWELVTDAALSANGGIDDLVPPGTLKLGLYMVEFDFTGVDAAARQIFRRVSDAGDPNNLGSASYQALSPNGFFLAARSPLILKVEDANSMNHLVLSVGDKEMTARPGVRAH</sequence>
<evidence type="ECO:0000313" key="1">
    <source>
        <dbReference type="EMBL" id="CAD9447717.1"/>
    </source>
</evidence>
<dbReference type="AlphaFoldDB" id="A0A7S2D9H9"/>
<reference evidence="1" key="1">
    <citation type="submission" date="2021-01" db="EMBL/GenBank/DDBJ databases">
        <authorList>
            <person name="Corre E."/>
            <person name="Pelletier E."/>
            <person name="Niang G."/>
            <person name="Scheremetjew M."/>
            <person name="Finn R."/>
            <person name="Kale V."/>
            <person name="Holt S."/>
            <person name="Cochrane G."/>
            <person name="Meng A."/>
            <person name="Brown T."/>
            <person name="Cohen L."/>
        </authorList>
    </citation>
    <scope>NUCLEOTIDE SEQUENCE</scope>
    <source>
        <strain evidence="1">UTEX LB 985</strain>
    </source>
</reference>
<organism evidence="1">
    <name type="scientific">Haptolina brevifila</name>
    <dbReference type="NCBI Taxonomy" id="156173"/>
    <lineage>
        <taxon>Eukaryota</taxon>
        <taxon>Haptista</taxon>
        <taxon>Haptophyta</taxon>
        <taxon>Prymnesiophyceae</taxon>
        <taxon>Prymnesiales</taxon>
        <taxon>Prymnesiaceae</taxon>
        <taxon>Haptolina</taxon>
    </lineage>
</organism>
<protein>
    <submittedName>
        <fullName evidence="1">Uncharacterized protein</fullName>
    </submittedName>
</protein>
<proteinExistence type="predicted"/>
<name>A0A7S2D9H9_9EUKA</name>